<gene>
    <name evidence="1" type="ORF">IAQ67_29285</name>
</gene>
<dbReference type="RefSeq" id="WP_190299859.1">
    <property type="nucleotide sequence ID" value="NZ_CP061175.1"/>
</dbReference>
<name>A0A7H0YHJ6_9BACL</name>
<dbReference type="AlphaFoldDB" id="A0A7H0YHJ6"/>
<protein>
    <submittedName>
        <fullName evidence="1">Uncharacterized protein</fullName>
    </submittedName>
</protein>
<reference evidence="1 2" key="1">
    <citation type="submission" date="2020-09" db="EMBL/GenBank/DDBJ databases">
        <title>Characterization of Paenibacillus peoriae strain ZF390 with broad-spectrum antimicrobial activity as a potential biocontrol agent.</title>
        <authorList>
            <person name="Li L."/>
            <person name="Zhao Y."/>
            <person name="Li B."/>
            <person name="Xie X."/>
        </authorList>
    </citation>
    <scope>NUCLEOTIDE SEQUENCE [LARGE SCALE GENOMIC DNA]</scope>
    <source>
        <strain evidence="1 2">ZF390</strain>
        <plasmid evidence="1 2">pPlas3</plasmid>
    </source>
</reference>
<accession>A0A7H0YHJ6</accession>
<organism evidence="1 2">
    <name type="scientific">Paenibacillus peoriae</name>
    <dbReference type="NCBI Taxonomy" id="59893"/>
    <lineage>
        <taxon>Bacteria</taxon>
        <taxon>Bacillati</taxon>
        <taxon>Bacillota</taxon>
        <taxon>Bacilli</taxon>
        <taxon>Bacillales</taxon>
        <taxon>Paenibacillaceae</taxon>
        <taxon>Paenibacillus</taxon>
    </lineage>
</organism>
<sequence length="108" mass="12953">MKYRYYRKPTTTKALQTTKRLIESGRLQPSEIVSVRGTFTQRRWYRLTIRTASEQFQFTGFSWFYSGEGPRGLQQMLKWLHVPEDVRKQLTKIEHHGDTYKPNSILIR</sequence>
<geneLocation type="plasmid" evidence="1 2">
    <name>pPlas3</name>
</geneLocation>
<dbReference type="Proteomes" id="UP000516384">
    <property type="component" value="Plasmid pPlas3"/>
</dbReference>
<evidence type="ECO:0000313" key="1">
    <source>
        <dbReference type="EMBL" id="QNR70554.1"/>
    </source>
</evidence>
<proteinExistence type="predicted"/>
<dbReference type="EMBL" id="CP061175">
    <property type="protein sequence ID" value="QNR70554.1"/>
    <property type="molecule type" value="Genomic_DNA"/>
</dbReference>
<keyword evidence="1" id="KW-0614">Plasmid</keyword>
<evidence type="ECO:0000313" key="2">
    <source>
        <dbReference type="Proteomes" id="UP000516384"/>
    </source>
</evidence>